<dbReference type="Pfam" id="PF00651">
    <property type="entry name" value="BTB"/>
    <property type="match status" value="1"/>
</dbReference>
<feature type="domain" description="BTB" evidence="1">
    <location>
        <begin position="17"/>
        <end position="79"/>
    </location>
</feature>
<dbReference type="AlphaFoldDB" id="A0A9N9RPR1"/>
<dbReference type="PANTHER" id="PTHR24410:SF23">
    <property type="entry name" value="BTB DOMAIN-CONTAINING PROTEIN-RELATED"/>
    <property type="match status" value="1"/>
</dbReference>
<dbReference type="Gene3D" id="3.30.710.10">
    <property type="entry name" value="Potassium Channel Kv1.1, Chain A"/>
    <property type="match status" value="1"/>
</dbReference>
<dbReference type="SMART" id="SM00225">
    <property type="entry name" value="BTB"/>
    <property type="match status" value="1"/>
</dbReference>
<dbReference type="OrthoDB" id="7783759at2759"/>
<dbReference type="InterPro" id="IPR011333">
    <property type="entry name" value="SKP1/BTB/POZ_sf"/>
</dbReference>
<sequence length="152" mass="17803">MTDGISLEKFSSFADLCDFTFIVNGKAFRVHRIVFAAQSPIFAKIITNNQNEAVIEDMNEDTFDEVKKYLYSGKVHVTDKNDRSLLTAGERFELKEIVAAVQLFRNCRMEPMKAKELEQLKIKFDEAKYLYKMTRDRYSTRNPFSQLPSRFY</sequence>
<dbReference type="InterPro" id="IPR000210">
    <property type="entry name" value="BTB/POZ_dom"/>
</dbReference>
<name>A0A9N9RPR1_9DIPT</name>
<dbReference type="SUPFAM" id="SSF54695">
    <property type="entry name" value="POZ domain"/>
    <property type="match status" value="1"/>
</dbReference>
<keyword evidence="3" id="KW-1185">Reference proteome</keyword>
<evidence type="ECO:0000313" key="2">
    <source>
        <dbReference type="EMBL" id="CAG9802466.1"/>
    </source>
</evidence>
<dbReference type="CDD" id="cd18186">
    <property type="entry name" value="BTB_POZ_ZBTB_KLHL-like"/>
    <property type="match status" value="1"/>
</dbReference>
<proteinExistence type="predicted"/>
<reference evidence="2" key="1">
    <citation type="submission" date="2022-01" db="EMBL/GenBank/DDBJ databases">
        <authorList>
            <person name="King R."/>
        </authorList>
    </citation>
    <scope>NUCLEOTIDE SEQUENCE</scope>
</reference>
<dbReference type="Proteomes" id="UP001153620">
    <property type="component" value="Chromosome 2"/>
</dbReference>
<dbReference type="InterPro" id="IPR051481">
    <property type="entry name" value="BTB-POZ/Galectin-3-binding"/>
</dbReference>
<evidence type="ECO:0000313" key="3">
    <source>
        <dbReference type="Proteomes" id="UP001153620"/>
    </source>
</evidence>
<reference evidence="2" key="2">
    <citation type="submission" date="2022-10" db="EMBL/GenBank/DDBJ databases">
        <authorList>
            <consortium name="ENA_rothamsted_submissions"/>
            <consortium name="culmorum"/>
            <person name="King R."/>
        </authorList>
    </citation>
    <scope>NUCLEOTIDE SEQUENCE</scope>
</reference>
<evidence type="ECO:0000259" key="1">
    <source>
        <dbReference type="PROSITE" id="PS50097"/>
    </source>
</evidence>
<dbReference type="PANTHER" id="PTHR24410">
    <property type="entry name" value="HL07962P-RELATED"/>
    <property type="match status" value="1"/>
</dbReference>
<dbReference type="PROSITE" id="PS50097">
    <property type="entry name" value="BTB"/>
    <property type="match status" value="1"/>
</dbReference>
<protein>
    <recommendedName>
        <fullName evidence="1">BTB domain-containing protein</fullName>
    </recommendedName>
</protein>
<dbReference type="EMBL" id="OU895878">
    <property type="protein sequence ID" value="CAG9802466.1"/>
    <property type="molecule type" value="Genomic_DNA"/>
</dbReference>
<accession>A0A9N9RPR1</accession>
<gene>
    <name evidence="2" type="ORF">CHIRRI_LOCUS5375</name>
</gene>
<organism evidence="2 3">
    <name type="scientific">Chironomus riparius</name>
    <dbReference type="NCBI Taxonomy" id="315576"/>
    <lineage>
        <taxon>Eukaryota</taxon>
        <taxon>Metazoa</taxon>
        <taxon>Ecdysozoa</taxon>
        <taxon>Arthropoda</taxon>
        <taxon>Hexapoda</taxon>
        <taxon>Insecta</taxon>
        <taxon>Pterygota</taxon>
        <taxon>Neoptera</taxon>
        <taxon>Endopterygota</taxon>
        <taxon>Diptera</taxon>
        <taxon>Nematocera</taxon>
        <taxon>Chironomoidea</taxon>
        <taxon>Chironomidae</taxon>
        <taxon>Chironominae</taxon>
        <taxon>Chironomus</taxon>
    </lineage>
</organism>